<accession>A0A9P6T576</accession>
<proteinExistence type="predicted"/>
<evidence type="ECO:0000313" key="1">
    <source>
        <dbReference type="EMBL" id="KAG0139567.1"/>
    </source>
</evidence>
<keyword evidence="2" id="KW-1185">Reference proteome</keyword>
<organism evidence="1 2">
    <name type="scientific">Cronartium quercuum f. sp. fusiforme G11</name>
    <dbReference type="NCBI Taxonomy" id="708437"/>
    <lineage>
        <taxon>Eukaryota</taxon>
        <taxon>Fungi</taxon>
        <taxon>Dikarya</taxon>
        <taxon>Basidiomycota</taxon>
        <taxon>Pucciniomycotina</taxon>
        <taxon>Pucciniomycetes</taxon>
        <taxon>Pucciniales</taxon>
        <taxon>Coleosporiaceae</taxon>
        <taxon>Cronartium</taxon>
    </lineage>
</organism>
<dbReference type="OrthoDB" id="116316at2759"/>
<dbReference type="Proteomes" id="UP000886653">
    <property type="component" value="Unassembled WGS sequence"/>
</dbReference>
<dbReference type="EMBL" id="MU167562">
    <property type="protein sequence ID" value="KAG0139567.1"/>
    <property type="molecule type" value="Genomic_DNA"/>
</dbReference>
<protein>
    <submittedName>
        <fullName evidence="1">Uncharacterized protein</fullName>
    </submittedName>
</protein>
<evidence type="ECO:0000313" key="2">
    <source>
        <dbReference type="Proteomes" id="UP000886653"/>
    </source>
</evidence>
<gene>
    <name evidence="1" type="ORF">CROQUDRAFT_101359</name>
</gene>
<dbReference type="AlphaFoldDB" id="A0A9P6T576"/>
<name>A0A9P6T576_9BASI</name>
<reference evidence="1" key="1">
    <citation type="submission" date="2013-11" db="EMBL/GenBank/DDBJ databases">
        <title>Genome sequence of the fusiform rust pathogen reveals effectors for host alternation and coevolution with pine.</title>
        <authorList>
            <consortium name="DOE Joint Genome Institute"/>
            <person name="Smith K."/>
            <person name="Pendleton A."/>
            <person name="Kubisiak T."/>
            <person name="Anderson C."/>
            <person name="Salamov A."/>
            <person name="Aerts A."/>
            <person name="Riley R."/>
            <person name="Clum A."/>
            <person name="Lindquist E."/>
            <person name="Ence D."/>
            <person name="Campbell M."/>
            <person name="Kronenberg Z."/>
            <person name="Feau N."/>
            <person name="Dhillon B."/>
            <person name="Hamelin R."/>
            <person name="Burleigh J."/>
            <person name="Smith J."/>
            <person name="Yandell M."/>
            <person name="Nelson C."/>
            <person name="Grigoriev I."/>
            <person name="Davis J."/>
        </authorList>
    </citation>
    <scope>NUCLEOTIDE SEQUENCE</scope>
    <source>
        <strain evidence="1">G11</strain>
    </source>
</reference>
<sequence length="204" mass="22740">MPDEPTTNYNWKSAKFQAGLPTMVKNAGDRLKDNGSNYADWEYQVVFSIINLSVPADVGRWLSGSARSAMATIWSLFFFPSHSAHITAWKEAHDHKLTEGMDVGTYLRKMDMMAMDLEHTGFKWTKDSMLGMWYQLGLPSSYANVSTVLNAHFRAQPDRPVSAHEVEEAIQAENQEHGTPGSSTLASFNAIDLNATQGNHPPFT</sequence>
<comment type="caution">
    <text evidence="1">The sequence shown here is derived from an EMBL/GenBank/DDBJ whole genome shotgun (WGS) entry which is preliminary data.</text>
</comment>